<name>A0A2P1QUF6_9LEPT</name>
<evidence type="ECO:0000313" key="1">
    <source>
        <dbReference type="EMBL" id="AVQ12538.1"/>
    </source>
</evidence>
<protein>
    <submittedName>
        <fullName evidence="1">Uncharacterized protein</fullName>
    </submittedName>
</protein>
<proteinExistence type="predicted"/>
<evidence type="ECO:0000313" key="2">
    <source>
        <dbReference type="Proteomes" id="UP000033961"/>
    </source>
</evidence>
<accession>A0A2P1QUF6</accession>
<gene>
    <name evidence="1" type="ORF">XB16_2212</name>
</gene>
<organism evidence="1 2">
    <name type="scientific">Leptospira santarosai</name>
    <dbReference type="NCBI Taxonomy" id="28183"/>
    <lineage>
        <taxon>Bacteria</taxon>
        <taxon>Pseudomonadati</taxon>
        <taxon>Spirochaetota</taxon>
        <taxon>Spirochaetia</taxon>
        <taxon>Leptospirales</taxon>
        <taxon>Leptospiraceae</taxon>
        <taxon>Leptospira</taxon>
    </lineage>
</organism>
<dbReference type="Proteomes" id="UP000033961">
    <property type="component" value="Chromosome I"/>
</dbReference>
<reference evidence="1 2" key="1">
    <citation type="journal article" date="2015" name="Genome Announc.">
        <title>Draft Genome Sequences of Leptospira santarosai Strains U160, U164, and U233, Isolated from Asymptomatic Cattle.</title>
        <authorList>
            <person name="Kremer F.S."/>
            <person name="Eslabao M.R."/>
            <person name="Provisor M."/>
            <person name="Woloski R.D."/>
            <person name="Ramires O.V."/>
            <person name="Moreno L.Z."/>
            <person name="Moreno A.M."/>
            <person name="Hamond C."/>
            <person name="Lilenbaum W."/>
            <person name="Dellagostin O.A."/>
        </authorList>
    </citation>
    <scope>NUCLEOTIDE SEQUENCE [LARGE SCALE GENOMIC DNA]</scope>
    <source>
        <strain evidence="1 2">U160</strain>
    </source>
</reference>
<sequence>MKIFNLAFYLNFLNLKVINWTYLSHAYFSFKNTTTTLGVIH</sequence>
<dbReference type="AlphaFoldDB" id="A0A2P1QUF6"/>
<dbReference type="EMBL" id="CP027843">
    <property type="protein sequence ID" value="AVQ12538.1"/>
    <property type="molecule type" value="Genomic_DNA"/>
</dbReference>